<proteinExistence type="predicted"/>
<feature type="compositionally biased region" description="Polar residues" evidence="1">
    <location>
        <begin position="12"/>
        <end position="23"/>
    </location>
</feature>
<organism evidence="2">
    <name type="scientific">Sesamum angustifolium</name>
    <dbReference type="NCBI Taxonomy" id="2727405"/>
    <lineage>
        <taxon>Eukaryota</taxon>
        <taxon>Viridiplantae</taxon>
        <taxon>Streptophyta</taxon>
        <taxon>Embryophyta</taxon>
        <taxon>Tracheophyta</taxon>
        <taxon>Spermatophyta</taxon>
        <taxon>Magnoliopsida</taxon>
        <taxon>eudicotyledons</taxon>
        <taxon>Gunneridae</taxon>
        <taxon>Pentapetalae</taxon>
        <taxon>asterids</taxon>
        <taxon>lamiids</taxon>
        <taxon>Lamiales</taxon>
        <taxon>Pedaliaceae</taxon>
        <taxon>Sesamum</taxon>
    </lineage>
</organism>
<name>A0AAW2J4M5_9LAMI</name>
<accession>A0AAW2J4M5</accession>
<evidence type="ECO:0000313" key="2">
    <source>
        <dbReference type="EMBL" id="KAL0289219.1"/>
    </source>
</evidence>
<feature type="region of interest" description="Disordered" evidence="1">
    <location>
        <begin position="1"/>
        <end position="23"/>
    </location>
</feature>
<dbReference type="EMBL" id="JACGWK010001410">
    <property type="protein sequence ID" value="KAL0289219.1"/>
    <property type="molecule type" value="Genomic_DNA"/>
</dbReference>
<gene>
    <name evidence="2" type="ORF">Sangu_2623100</name>
</gene>
<evidence type="ECO:0000256" key="1">
    <source>
        <dbReference type="SAM" id="MobiDB-lite"/>
    </source>
</evidence>
<dbReference type="AlphaFoldDB" id="A0AAW2J4M5"/>
<protein>
    <submittedName>
        <fullName evidence="2">Uncharacterized protein</fullName>
    </submittedName>
</protein>
<reference evidence="2" key="2">
    <citation type="journal article" date="2024" name="Plant">
        <title>Genomic evolution and insights into agronomic trait innovations of Sesamum species.</title>
        <authorList>
            <person name="Miao H."/>
            <person name="Wang L."/>
            <person name="Qu L."/>
            <person name="Liu H."/>
            <person name="Sun Y."/>
            <person name="Le M."/>
            <person name="Wang Q."/>
            <person name="Wei S."/>
            <person name="Zheng Y."/>
            <person name="Lin W."/>
            <person name="Duan Y."/>
            <person name="Cao H."/>
            <person name="Xiong S."/>
            <person name="Wang X."/>
            <person name="Wei L."/>
            <person name="Li C."/>
            <person name="Ma Q."/>
            <person name="Ju M."/>
            <person name="Zhao R."/>
            <person name="Li G."/>
            <person name="Mu C."/>
            <person name="Tian Q."/>
            <person name="Mei H."/>
            <person name="Zhang T."/>
            <person name="Gao T."/>
            <person name="Zhang H."/>
        </authorList>
    </citation>
    <scope>NUCLEOTIDE SEQUENCE</scope>
    <source>
        <strain evidence="2">G01</strain>
    </source>
</reference>
<sequence length="58" mass="6018">MIGRQTVGRIVETSSDSPGGTVDNSAVAWRGVCSVVGKHGIRRGARDGTELTDAMNGM</sequence>
<comment type="caution">
    <text evidence="2">The sequence shown here is derived from an EMBL/GenBank/DDBJ whole genome shotgun (WGS) entry which is preliminary data.</text>
</comment>
<reference evidence="2" key="1">
    <citation type="submission" date="2020-06" db="EMBL/GenBank/DDBJ databases">
        <authorList>
            <person name="Li T."/>
            <person name="Hu X."/>
            <person name="Zhang T."/>
            <person name="Song X."/>
            <person name="Zhang H."/>
            <person name="Dai N."/>
            <person name="Sheng W."/>
            <person name="Hou X."/>
            <person name="Wei L."/>
        </authorList>
    </citation>
    <scope>NUCLEOTIDE SEQUENCE</scope>
    <source>
        <strain evidence="2">G01</strain>
        <tissue evidence="2">Leaf</tissue>
    </source>
</reference>